<name>A0ABR6REZ6_9BURK</name>
<evidence type="ECO:0000313" key="2">
    <source>
        <dbReference type="EMBL" id="MBB6577735.1"/>
    </source>
</evidence>
<dbReference type="Proteomes" id="UP000562492">
    <property type="component" value="Unassembled WGS sequence"/>
</dbReference>
<dbReference type="CDD" id="cd07344">
    <property type="entry name" value="M48_yhfN_like"/>
    <property type="match status" value="1"/>
</dbReference>
<proteinExistence type="predicted"/>
<dbReference type="GO" id="GO:0016787">
    <property type="term" value="F:hydrolase activity"/>
    <property type="evidence" value="ECO:0007669"/>
    <property type="project" value="UniProtKB-KW"/>
</dbReference>
<gene>
    <name evidence="2" type="ORF">HNP33_001793</name>
</gene>
<protein>
    <submittedName>
        <fullName evidence="2">Metal-dependent hydrolase</fullName>
    </submittedName>
</protein>
<dbReference type="InterPro" id="IPR053136">
    <property type="entry name" value="UTP_pyrophosphatase-like"/>
</dbReference>
<dbReference type="PANTHER" id="PTHR30399:SF1">
    <property type="entry name" value="UTP PYROPHOSPHATASE"/>
    <property type="match status" value="1"/>
</dbReference>
<dbReference type="Pfam" id="PF01863">
    <property type="entry name" value="YgjP-like"/>
    <property type="match status" value="1"/>
</dbReference>
<reference evidence="2 3" key="1">
    <citation type="submission" date="2020-08" db="EMBL/GenBank/DDBJ databases">
        <title>Functional genomics of gut bacteria from endangered species of beetles.</title>
        <authorList>
            <person name="Carlos-Shanley C."/>
        </authorList>
    </citation>
    <scope>NUCLEOTIDE SEQUENCE [LARGE SCALE GENOMIC DNA]</scope>
    <source>
        <strain evidence="2 3">S00124</strain>
    </source>
</reference>
<accession>A0ABR6REZ6</accession>
<dbReference type="Gene3D" id="3.30.2010.10">
    <property type="entry name" value="Metalloproteases ('zincins'), catalytic domain"/>
    <property type="match status" value="1"/>
</dbReference>
<sequence length="184" mass="21106">MTASVPLPYLQAYPPSLQQQAMGLVQSGRLGDWLLQRHPEAHQMRSDKALHGYVTGLKTEYMRNAAPLAKVVYDSKLQLVYQALGIHMRSGKNHGGKTQSRHEIRIGSLFKHAPEPFLRMIAVHELAHLRETDHNKAFYQLCEYMEPAYHQLELETRLYLTWLDAGGKRLWKDARDSDDSVNGR</sequence>
<evidence type="ECO:0000259" key="1">
    <source>
        <dbReference type="Pfam" id="PF01863"/>
    </source>
</evidence>
<evidence type="ECO:0000313" key="3">
    <source>
        <dbReference type="Proteomes" id="UP000562492"/>
    </source>
</evidence>
<dbReference type="EMBL" id="JACHKZ010000009">
    <property type="protein sequence ID" value="MBB6577735.1"/>
    <property type="molecule type" value="Genomic_DNA"/>
</dbReference>
<comment type="caution">
    <text evidence="2">The sequence shown here is derived from an EMBL/GenBank/DDBJ whole genome shotgun (WGS) entry which is preliminary data.</text>
</comment>
<dbReference type="InterPro" id="IPR002725">
    <property type="entry name" value="YgjP-like_metallopeptidase"/>
</dbReference>
<feature type="domain" description="YgjP-like metallopeptidase" evidence="1">
    <location>
        <begin position="73"/>
        <end position="152"/>
    </location>
</feature>
<dbReference type="RefSeq" id="WP_184707488.1">
    <property type="nucleotide sequence ID" value="NZ_JACHKZ010000009.1"/>
</dbReference>
<organism evidence="2 3">
    <name type="scientific">Comamonas odontotermitis</name>
    <dbReference type="NCBI Taxonomy" id="379895"/>
    <lineage>
        <taxon>Bacteria</taxon>
        <taxon>Pseudomonadati</taxon>
        <taxon>Pseudomonadota</taxon>
        <taxon>Betaproteobacteria</taxon>
        <taxon>Burkholderiales</taxon>
        <taxon>Comamonadaceae</taxon>
        <taxon>Comamonas</taxon>
    </lineage>
</organism>
<keyword evidence="2" id="KW-0378">Hydrolase</keyword>
<dbReference type="PANTHER" id="PTHR30399">
    <property type="entry name" value="UNCHARACTERIZED PROTEIN YGJP"/>
    <property type="match status" value="1"/>
</dbReference>
<keyword evidence="3" id="KW-1185">Reference proteome</keyword>